<organism evidence="1 2">
    <name type="scientific">Amphibiibacter pelophylacis</name>
    <dbReference type="NCBI Taxonomy" id="1799477"/>
    <lineage>
        <taxon>Bacteria</taxon>
        <taxon>Pseudomonadati</taxon>
        <taxon>Pseudomonadota</taxon>
        <taxon>Betaproteobacteria</taxon>
        <taxon>Burkholderiales</taxon>
        <taxon>Sphaerotilaceae</taxon>
        <taxon>Amphibiibacter</taxon>
    </lineage>
</organism>
<dbReference type="EMBL" id="JAWDIE010000017">
    <property type="protein sequence ID" value="MEJ7138944.1"/>
    <property type="molecule type" value="Genomic_DNA"/>
</dbReference>
<evidence type="ECO:0000313" key="2">
    <source>
        <dbReference type="Proteomes" id="UP001364695"/>
    </source>
</evidence>
<evidence type="ECO:0000313" key="1">
    <source>
        <dbReference type="EMBL" id="MEJ7138944.1"/>
    </source>
</evidence>
<proteinExistence type="predicted"/>
<sequence length="183" mass="19839">MCTLCGYTSSNFWADFAIDANGTLSPSAVRPRQAALLGRWAALAGQAARPLTLDLADALPPTPSSGLFSGAWIKAGVRGFTVSSPTGAMRFCSSLRTVLEQMRLQRPALAGRLRCVWPQDHLAVDWAAFGAAWTWNAFMNDDHVALPPVMTLLDGRRLQIDPQGDDTLYVTLLDRVLDHEVAA</sequence>
<gene>
    <name evidence="1" type="ORF">RV045_10970</name>
</gene>
<accession>A0ACC6P3Z1</accession>
<name>A0ACC6P3Z1_9BURK</name>
<reference evidence="1" key="1">
    <citation type="submission" date="2023-10" db="EMBL/GenBank/DDBJ databases">
        <title>Amphibacter perezi, gen. nov., sp. nov. a novel taxa of the family Comamonadaceae, class Betaproteobacteria isolated from the skin microbiota of Pelophylax perezi from different populations.</title>
        <authorList>
            <person name="Costa S."/>
            <person name="Proenca D.N."/>
            <person name="Lopes I."/>
            <person name="Morais P.V."/>
        </authorList>
    </citation>
    <scope>NUCLEOTIDE SEQUENCE</scope>
    <source>
        <strain evidence="1">SL12-8</strain>
    </source>
</reference>
<keyword evidence="2" id="KW-1185">Reference proteome</keyword>
<dbReference type="Proteomes" id="UP001364695">
    <property type="component" value="Unassembled WGS sequence"/>
</dbReference>
<protein>
    <submittedName>
        <fullName evidence="1">Uncharacterized protein</fullName>
    </submittedName>
</protein>
<comment type="caution">
    <text evidence="1">The sequence shown here is derived from an EMBL/GenBank/DDBJ whole genome shotgun (WGS) entry which is preliminary data.</text>
</comment>